<feature type="domain" description="EAL" evidence="1">
    <location>
        <begin position="1"/>
        <end position="213"/>
    </location>
</feature>
<dbReference type="Pfam" id="PF00563">
    <property type="entry name" value="EAL"/>
    <property type="match status" value="1"/>
</dbReference>
<reference evidence="2 3" key="1">
    <citation type="submission" date="2018-03" db="EMBL/GenBank/DDBJ databases">
        <title>Pantoea intestinalis SRCM103226 isolated form the mealworm.</title>
        <authorList>
            <person name="Jeong D.-Y."/>
            <person name="Kim J.W."/>
        </authorList>
    </citation>
    <scope>NUCLEOTIDE SEQUENCE [LARGE SCALE GENOMIC DNA]</scope>
    <source>
        <strain evidence="2 3">SRCM103226</strain>
    </source>
</reference>
<dbReference type="PROSITE" id="PS50883">
    <property type="entry name" value="EAL"/>
    <property type="match status" value="1"/>
</dbReference>
<dbReference type="KEGG" id="mint:C7M51_01154"/>
<gene>
    <name evidence="2" type="primary">ydiV</name>
    <name evidence="2" type="ORF">C7M51_01154</name>
</gene>
<dbReference type="SUPFAM" id="SSF141868">
    <property type="entry name" value="EAL domain-like"/>
    <property type="match status" value="1"/>
</dbReference>
<proteinExistence type="predicted"/>
<protein>
    <submittedName>
        <fullName evidence="2">Anti-FlhC(2)FlhD(4) factor YdiV</fullName>
    </submittedName>
</protein>
<organism evidence="2 3">
    <name type="scientific">Mixta intestinalis</name>
    <dbReference type="NCBI Taxonomy" id="1615494"/>
    <lineage>
        <taxon>Bacteria</taxon>
        <taxon>Pseudomonadati</taxon>
        <taxon>Pseudomonadota</taxon>
        <taxon>Gammaproteobacteria</taxon>
        <taxon>Enterobacterales</taxon>
        <taxon>Erwiniaceae</taxon>
        <taxon>Mixta</taxon>
    </lineage>
</organism>
<dbReference type="AlphaFoldDB" id="A0A6P1PXV8"/>
<dbReference type="EMBL" id="CP028271">
    <property type="protein sequence ID" value="QHM70874.1"/>
    <property type="molecule type" value="Genomic_DNA"/>
</dbReference>
<sequence length="219" mass="24557">MDLLSRFIDSVHQVSVPQDILLTQFNDEQRLQTLQKQIAVIERYHDFFLKNSIAVVLSLDRYLARIILSSDVLLRKLRSLSALELALSESFPDFKAGRDNPVLSALSDNFKLTLSNFGSGKAPAKAVYDNLFTRIKLDRYFLQQALKRASFPSMLKALIQQLSDHCQQFIVQGVDSADTLEKISSFAFSGLQGALFPPVPETQLTTLTEPPGGFSGWRC</sequence>
<name>A0A6P1PXV8_9GAMM</name>
<dbReference type="RefSeq" id="WP_244323805.1">
    <property type="nucleotide sequence ID" value="NZ_CP028271.1"/>
</dbReference>
<evidence type="ECO:0000259" key="1">
    <source>
        <dbReference type="PROSITE" id="PS50883"/>
    </source>
</evidence>
<accession>A0A6P1PXV8</accession>
<evidence type="ECO:0000313" key="3">
    <source>
        <dbReference type="Proteomes" id="UP000464053"/>
    </source>
</evidence>
<dbReference type="InterPro" id="IPR001633">
    <property type="entry name" value="EAL_dom"/>
</dbReference>
<dbReference type="InterPro" id="IPR035919">
    <property type="entry name" value="EAL_sf"/>
</dbReference>
<dbReference type="Gene3D" id="3.20.20.450">
    <property type="entry name" value="EAL domain"/>
    <property type="match status" value="1"/>
</dbReference>
<dbReference type="Proteomes" id="UP000464053">
    <property type="component" value="Chromosome"/>
</dbReference>
<evidence type="ECO:0000313" key="2">
    <source>
        <dbReference type="EMBL" id="QHM70874.1"/>
    </source>
</evidence>
<keyword evidence="3" id="KW-1185">Reference proteome</keyword>